<gene>
    <name evidence="3" type="ORF">BST27_29460</name>
</gene>
<keyword evidence="4" id="KW-1185">Reference proteome</keyword>
<dbReference type="OrthoDB" id="4743565at2"/>
<accession>A0A1E3S252</accession>
<dbReference type="Pfam" id="PF05305">
    <property type="entry name" value="DUF732"/>
    <property type="match status" value="1"/>
</dbReference>
<dbReference type="RefSeq" id="WP_069422592.1">
    <property type="nucleotide sequence ID" value="NZ_CBCRZH010000163.1"/>
</dbReference>
<feature type="signal peptide" evidence="1">
    <location>
        <begin position="1"/>
        <end position="28"/>
    </location>
</feature>
<name>A0A1E3S252_MYCIE</name>
<sequence length="144" mass="14528">MKLWRNQPLTIRLLTASAGILAASAVFAAAPAEASPVDDAFLNALNNAGINYGDPVNAEALGQAVCPILSQPGGSFNKAASTIVARQSGLNQGMAEAFTSIAISMYCPQLMANVANGTLPDSLQQLPGVGQIPGLAGLPGIPGI</sequence>
<dbReference type="InterPro" id="IPR007969">
    <property type="entry name" value="DUF732"/>
</dbReference>
<dbReference type="Proteomes" id="UP000192739">
    <property type="component" value="Unassembled WGS sequence"/>
</dbReference>
<dbReference type="EMBL" id="MVHT01000161">
    <property type="protein sequence ID" value="ORA91524.1"/>
    <property type="molecule type" value="Genomic_DNA"/>
</dbReference>
<evidence type="ECO:0000313" key="3">
    <source>
        <dbReference type="EMBL" id="ORA91524.1"/>
    </source>
</evidence>
<dbReference type="STRING" id="28445.BHQ20_29010"/>
<evidence type="ECO:0000259" key="2">
    <source>
        <dbReference type="Pfam" id="PF05305"/>
    </source>
</evidence>
<reference evidence="3 4" key="1">
    <citation type="submission" date="2017-02" db="EMBL/GenBank/DDBJ databases">
        <title>The new phylogeny of genus Mycobacterium.</title>
        <authorList>
            <person name="Tortoli E."/>
            <person name="Trovato A."/>
            <person name="Cirillo D.M."/>
        </authorList>
    </citation>
    <scope>NUCLEOTIDE SEQUENCE [LARGE SCALE GENOMIC DNA]</scope>
    <source>
        <strain evidence="3 4">DSM 44049</strain>
    </source>
</reference>
<keyword evidence="1" id="KW-0732">Signal</keyword>
<comment type="caution">
    <text evidence="3">The sequence shown here is derived from an EMBL/GenBank/DDBJ whole genome shotgun (WGS) entry which is preliminary data.</text>
</comment>
<organism evidence="3 4">
    <name type="scientific">Mycobacterium intermedium</name>
    <dbReference type="NCBI Taxonomy" id="28445"/>
    <lineage>
        <taxon>Bacteria</taxon>
        <taxon>Bacillati</taxon>
        <taxon>Actinomycetota</taxon>
        <taxon>Actinomycetes</taxon>
        <taxon>Mycobacteriales</taxon>
        <taxon>Mycobacteriaceae</taxon>
        <taxon>Mycobacterium</taxon>
        <taxon>Mycobacterium simiae complex</taxon>
    </lineage>
</organism>
<feature type="domain" description="DUF732" evidence="2">
    <location>
        <begin position="38"/>
        <end position="109"/>
    </location>
</feature>
<evidence type="ECO:0000313" key="4">
    <source>
        <dbReference type="Proteomes" id="UP000192739"/>
    </source>
</evidence>
<dbReference type="AlphaFoldDB" id="A0A1E3S252"/>
<proteinExistence type="predicted"/>
<feature type="chain" id="PRO_5043144212" description="DUF732 domain-containing protein" evidence="1">
    <location>
        <begin position="29"/>
        <end position="144"/>
    </location>
</feature>
<evidence type="ECO:0000256" key="1">
    <source>
        <dbReference type="SAM" id="SignalP"/>
    </source>
</evidence>
<protein>
    <recommendedName>
        <fullName evidence="2">DUF732 domain-containing protein</fullName>
    </recommendedName>
</protein>